<keyword evidence="1" id="KW-0238">DNA-binding</keyword>
<dbReference type="Gene3D" id="1.10.260.40">
    <property type="entry name" value="lambda repressor-like DNA-binding domains"/>
    <property type="match status" value="1"/>
</dbReference>
<dbReference type="InterPro" id="IPR010982">
    <property type="entry name" value="Lambda_DNA-bd_dom_sf"/>
</dbReference>
<keyword evidence="2" id="KW-0472">Membrane</keyword>
<dbReference type="EMBL" id="MCGI01000007">
    <property type="protein sequence ID" value="ODM04832.1"/>
    <property type="molecule type" value="Genomic_DNA"/>
</dbReference>
<accession>A0A1E3A7U2</accession>
<protein>
    <submittedName>
        <fullName evidence="4">HTH-type transcriptional regulator ImmR</fullName>
    </submittedName>
</protein>
<evidence type="ECO:0000259" key="3">
    <source>
        <dbReference type="PROSITE" id="PS50943"/>
    </source>
</evidence>
<dbReference type="Proteomes" id="UP000095003">
    <property type="component" value="Unassembled WGS sequence"/>
</dbReference>
<dbReference type="PANTHER" id="PTHR46558">
    <property type="entry name" value="TRACRIPTIONAL REGULATORY PROTEIN-RELATED-RELATED"/>
    <property type="match status" value="1"/>
</dbReference>
<feature type="transmembrane region" description="Helical" evidence="2">
    <location>
        <begin position="89"/>
        <end position="109"/>
    </location>
</feature>
<feature type="transmembrane region" description="Helical" evidence="2">
    <location>
        <begin position="115"/>
        <end position="140"/>
    </location>
</feature>
<sequence length="145" mass="16350">MQFQDKLFSLRKRQGMTQAELSEAINVSRQAISKWEMGTAVPDVSNMLALSKVFHVSVDYLVNDEMENESDAPVVRATAAVFKINYQYILLRVIVAIGITAVVAIVGIISHSFASMIICLLIIGFIFLLHSVFRLLMLFFSNRRH</sequence>
<proteinExistence type="predicted"/>
<gene>
    <name evidence="4" type="primary">immR_10</name>
    <name evidence="4" type="ORF">BEH84_05895</name>
</gene>
<organism evidence="4 5">
    <name type="scientific">Eisenbergiella tayi</name>
    <dbReference type="NCBI Taxonomy" id="1432052"/>
    <lineage>
        <taxon>Bacteria</taxon>
        <taxon>Bacillati</taxon>
        <taxon>Bacillota</taxon>
        <taxon>Clostridia</taxon>
        <taxon>Lachnospirales</taxon>
        <taxon>Lachnospiraceae</taxon>
        <taxon>Eisenbergiella</taxon>
    </lineage>
</organism>
<dbReference type="AlphaFoldDB" id="A0A1E3A7U2"/>
<keyword evidence="2" id="KW-0812">Transmembrane</keyword>
<feature type="domain" description="HTH cro/C1-type" evidence="3">
    <location>
        <begin position="10"/>
        <end position="61"/>
    </location>
</feature>
<dbReference type="PANTHER" id="PTHR46558:SF13">
    <property type="entry name" value="HTH-TYPE TRANSCRIPTIONAL REGULATOR IMMR"/>
    <property type="match status" value="1"/>
</dbReference>
<evidence type="ECO:0000256" key="2">
    <source>
        <dbReference type="SAM" id="Phobius"/>
    </source>
</evidence>
<comment type="caution">
    <text evidence="4">The sequence shown here is derived from an EMBL/GenBank/DDBJ whole genome shotgun (WGS) entry which is preliminary data.</text>
</comment>
<evidence type="ECO:0000313" key="5">
    <source>
        <dbReference type="Proteomes" id="UP000095003"/>
    </source>
</evidence>
<dbReference type="PROSITE" id="PS50943">
    <property type="entry name" value="HTH_CROC1"/>
    <property type="match status" value="1"/>
</dbReference>
<dbReference type="Pfam" id="PF01381">
    <property type="entry name" value="HTH_3"/>
    <property type="match status" value="1"/>
</dbReference>
<dbReference type="GO" id="GO:0003677">
    <property type="term" value="F:DNA binding"/>
    <property type="evidence" value="ECO:0007669"/>
    <property type="project" value="UniProtKB-KW"/>
</dbReference>
<dbReference type="SUPFAM" id="SSF47413">
    <property type="entry name" value="lambda repressor-like DNA-binding domains"/>
    <property type="match status" value="1"/>
</dbReference>
<evidence type="ECO:0000313" key="4">
    <source>
        <dbReference type="EMBL" id="ODM04832.1"/>
    </source>
</evidence>
<dbReference type="CDD" id="cd00093">
    <property type="entry name" value="HTH_XRE"/>
    <property type="match status" value="1"/>
</dbReference>
<keyword evidence="2" id="KW-1133">Transmembrane helix</keyword>
<dbReference type="SMART" id="SM00530">
    <property type="entry name" value="HTH_XRE"/>
    <property type="match status" value="1"/>
</dbReference>
<name>A0A1E3A7U2_9FIRM</name>
<reference evidence="4 5" key="1">
    <citation type="submission" date="2016-07" db="EMBL/GenBank/DDBJ databases">
        <title>Characterization of isolates of Eisenbergiella tayi derived from blood cultures, using whole genome sequencing.</title>
        <authorList>
            <person name="Burdz T."/>
            <person name="Wiebe D."/>
            <person name="Huynh C."/>
            <person name="Bernard K."/>
        </authorList>
    </citation>
    <scope>NUCLEOTIDE SEQUENCE [LARGE SCALE GENOMIC DNA]</scope>
    <source>
        <strain evidence="4 5">NML 120489</strain>
    </source>
</reference>
<dbReference type="RefSeq" id="WP_069159297.1">
    <property type="nucleotide sequence ID" value="NZ_JBKXXQ010000016.1"/>
</dbReference>
<dbReference type="InterPro" id="IPR001387">
    <property type="entry name" value="Cro/C1-type_HTH"/>
</dbReference>
<evidence type="ECO:0000256" key="1">
    <source>
        <dbReference type="ARBA" id="ARBA00023125"/>
    </source>
</evidence>